<accession>A0ABD5ZGJ5</accession>
<dbReference type="SUPFAM" id="SSF56281">
    <property type="entry name" value="Metallo-hydrolase/oxidoreductase"/>
    <property type="match status" value="1"/>
</dbReference>
<proteinExistence type="predicted"/>
<dbReference type="AlphaFoldDB" id="A0ABD5ZGJ5"/>
<organism evidence="1 2">
    <name type="scientific">Haloferax namakaokahaiae</name>
    <dbReference type="NCBI Taxonomy" id="1748331"/>
    <lineage>
        <taxon>Archaea</taxon>
        <taxon>Methanobacteriati</taxon>
        <taxon>Methanobacteriota</taxon>
        <taxon>Stenosarchaea group</taxon>
        <taxon>Halobacteria</taxon>
        <taxon>Halobacteriales</taxon>
        <taxon>Haloferacaceae</taxon>
        <taxon>Haloferax</taxon>
    </lineage>
</organism>
<gene>
    <name evidence="1" type="ORF">ACFQJC_11795</name>
</gene>
<dbReference type="PANTHER" id="PTHR43546:SF3">
    <property type="entry name" value="UPF0173 METAL-DEPENDENT HYDROLASE MJ1163"/>
    <property type="match status" value="1"/>
</dbReference>
<protein>
    <submittedName>
        <fullName evidence="1">MBL fold metallo-hydrolase</fullName>
    </submittedName>
</protein>
<dbReference type="Gene3D" id="3.60.15.10">
    <property type="entry name" value="Ribonuclease Z/Hydroxyacylglutathione hydrolase-like"/>
    <property type="match status" value="1"/>
</dbReference>
<comment type="caution">
    <text evidence="1">The sequence shown here is derived from an EMBL/GenBank/DDBJ whole genome shotgun (WGS) entry which is preliminary data.</text>
</comment>
<dbReference type="RefSeq" id="WP_390223694.1">
    <property type="nucleotide sequence ID" value="NZ_JBHTAA010000005.1"/>
</dbReference>
<dbReference type="InterPro" id="IPR036866">
    <property type="entry name" value="RibonucZ/Hydroxyglut_hydro"/>
</dbReference>
<keyword evidence="2" id="KW-1185">Reference proteome</keyword>
<dbReference type="Pfam" id="PF13483">
    <property type="entry name" value="Lactamase_B_3"/>
    <property type="match status" value="1"/>
</dbReference>
<evidence type="ECO:0000313" key="1">
    <source>
        <dbReference type="EMBL" id="MFC7204199.1"/>
    </source>
</evidence>
<dbReference type="InterPro" id="IPR050114">
    <property type="entry name" value="UPF0173_UPF0282_UlaG_hydrolase"/>
</dbReference>
<sequence>MKITYLGSAALLVETKDTDILCDPWLVDGAYFGSWCHYPPREFEPEDFNDVDYIYISHVHPDHYDPATLDRMDTDIPVLIHDYRWDYLRDRIENQGFDVIELPHGERTHLQGETHINILAADGCDPELCGNFFGCTWYDDQADTFGSTQVDSLAVIDDGSFTMVNTNDCPYPIAEQPCRQVKEQYGHVDLLAHQYSAAQFYPQAMGQYSHEQKLEERDRVIREKHELALNFIDLFEPDYYLPFAGEYVLAGKLAHLTQYTANPPREEAREFFLEHVDRSKHEPVFLNANEHIDLTTGERSKEFEPDDKEAKREYVETVLAKRTFTYERDPHPTLDELKALIPSAYDSLENKRTTIGFETDTHVLVPLVEDEWVDIRMNGGGYEYTTSPDLDYLADTDGYVVLDTDDRLVRRLLDHDDHAHWADAKIGSHIQVYKQPDIYERGLYNCMGSFHA</sequence>
<dbReference type="EMBL" id="JBHTAA010000005">
    <property type="protein sequence ID" value="MFC7204199.1"/>
    <property type="molecule type" value="Genomic_DNA"/>
</dbReference>
<name>A0ABD5ZGJ5_9EURY</name>
<reference evidence="1 2" key="1">
    <citation type="journal article" date="2019" name="Int. J. Syst. Evol. Microbiol.">
        <title>The Global Catalogue of Microorganisms (GCM) 10K type strain sequencing project: providing services to taxonomists for standard genome sequencing and annotation.</title>
        <authorList>
            <consortium name="The Broad Institute Genomics Platform"/>
            <consortium name="The Broad Institute Genome Sequencing Center for Infectious Disease"/>
            <person name="Wu L."/>
            <person name="Ma J."/>
        </authorList>
    </citation>
    <scope>NUCLEOTIDE SEQUENCE [LARGE SCALE GENOMIC DNA]</scope>
    <source>
        <strain evidence="1 2">DSM 29988</strain>
    </source>
</reference>
<evidence type="ECO:0000313" key="2">
    <source>
        <dbReference type="Proteomes" id="UP001596481"/>
    </source>
</evidence>
<dbReference type="Proteomes" id="UP001596481">
    <property type="component" value="Unassembled WGS sequence"/>
</dbReference>
<dbReference type="PANTHER" id="PTHR43546">
    <property type="entry name" value="UPF0173 METAL-DEPENDENT HYDROLASE MJ1163-RELATED"/>
    <property type="match status" value="1"/>
</dbReference>